<dbReference type="AlphaFoldDB" id="A0A6M8FGG8"/>
<evidence type="ECO:0000259" key="2">
    <source>
        <dbReference type="Pfam" id="PF13699"/>
    </source>
</evidence>
<keyword evidence="4" id="KW-1185">Reference proteome</keyword>
<dbReference type="RefSeq" id="WP_173206462.1">
    <property type="nucleotide sequence ID" value="NZ_CP053697.2"/>
</dbReference>
<evidence type="ECO:0000313" key="3">
    <source>
        <dbReference type="EMBL" id="QKE63250.1"/>
    </source>
</evidence>
<protein>
    <submittedName>
        <fullName evidence="3">DUF4157 domain-containing protein</fullName>
    </submittedName>
</protein>
<organism evidence="3 4">
    <name type="scientific">Aquipseudomonas campi</name>
    <dbReference type="NCBI Taxonomy" id="2731681"/>
    <lineage>
        <taxon>Bacteria</taxon>
        <taxon>Pseudomonadati</taxon>
        <taxon>Pseudomonadota</taxon>
        <taxon>Gammaproteobacteria</taxon>
        <taxon>Pseudomonadales</taxon>
        <taxon>Pseudomonadaceae</taxon>
        <taxon>Aquipseudomonas</taxon>
    </lineage>
</organism>
<feature type="region of interest" description="Disordered" evidence="1">
    <location>
        <begin position="69"/>
        <end position="103"/>
    </location>
</feature>
<evidence type="ECO:0000256" key="1">
    <source>
        <dbReference type="SAM" id="MobiDB-lite"/>
    </source>
</evidence>
<dbReference type="InterPro" id="IPR025295">
    <property type="entry name" value="eCIS_core_dom"/>
</dbReference>
<dbReference type="KEGG" id="pcam:HNE05_07720"/>
<feature type="domain" description="eCIS core" evidence="2">
    <location>
        <begin position="115"/>
        <end position="191"/>
    </location>
</feature>
<name>A0A6M8FGG8_9GAMM</name>
<evidence type="ECO:0000313" key="4">
    <source>
        <dbReference type="Proteomes" id="UP000501379"/>
    </source>
</evidence>
<gene>
    <name evidence="3" type="ORF">HNE05_07720</name>
</gene>
<accession>A0A6M8FGG8</accession>
<reference evidence="3" key="1">
    <citation type="submission" date="2020-07" db="EMBL/GenBank/DDBJ databases">
        <title>Nitrate ammonifying Pseudomonas campi sp. nov. isolated from German agricultural grassland.</title>
        <authorList>
            <person name="Timsy T."/>
            <person name="Ulrich A."/>
            <person name="Spanner T."/>
            <person name="Foesel B."/>
            <person name="Kolb S."/>
            <person name="Horn M.A."/>
            <person name="Behrendt U."/>
        </authorList>
    </citation>
    <scope>NUCLEOTIDE SEQUENCE</scope>
    <source>
        <strain evidence="3">S1-A32-2</strain>
    </source>
</reference>
<dbReference type="EMBL" id="CP053697">
    <property type="protein sequence ID" value="QKE63250.1"/>
    <property type="molecule type" value="Genomic_DNA"/>
</dbReference>
<dbReference type="Proteomes" id="UP000501379">
    <property type="component" value="Chromosome"/>
</dbReference>
<sequence length="509" mass="54119">MSLGRVEQLNPSPEHSGLLLQRKCSCGGQASGLTGECTECAQRLQRKLAIGPADDQYEREADRIAEQVVGGSPGNAPTVHPTTATPLRRKSDDGGAGGAAVPPVVNQALRSPGEPLGNDARAFFEPRLGHDFAKVRVHTDGTAAASARAVQARAYTVGQDLVFAAGQYAPHSQEGKRLLAHELTHVTQQSQVLRRAPAAKAPADPLCETFNFASARKAVEAQAKLASKTADLLPLIRALKPIRRCATAKQQTEVKDSLSSSLSTAKADEAWAAAGTAFGGYVGFYPGYAPDVKTHLDKLGTSESLASNTFVLSSEGKTHKSRAKTAGAGDVADLERTDIVYFRGHQYAQYKAPGLFADGDESEGFDLRYVEKKGGFGNVKLMISTSCATLCQEAASVFSGLFPNAVILGYRKSAPLEGAAVRADLTKRINELNRPLLLDQPVDVAAIIAIWKSVVESRHKGQTAPQPGIYQGGTVTFWDGSAWQTVTATDAKNNACRKKGDFSDQYPSP</sequence>
<dbReference type="Pfam" id="PF13699">
    <property type="entry name" value="eCIS_core"/>
    <property type="match status" value="1"/>
</dbReference>
<proteinExistence type="predicted"/>